<evidence type="ECO:0000313" key="3">
    <source>
        <dbReference type="Proteomes" id="UP000235392"/>
    </source>
</evidence>
<reference evidence="1 3" key="1">
    <citation type="submission" date="2017-11" db="EMBL/GenBank/DDBJ databases">
        <title>De novo assembly and phasing of dikaryotic genomes from two isolates of Puccinia coronata f. sp. avenae, the causal agent of oat crown rust.</title>
        <authorList>
            <person name="Miller M.E."/>
            <person name="Zhang Y."/>
            <person name="Omidvar V."/>
            <person name="Sperschneider J."/>
            <person name="Schwessinger B."/>
            <person name="Raley C."/>
            <person name="Palmer J.M."/>
            <person name="Garnica D."/>
            <person name="Upadhyaya N."/>
            <person name="Rathjen J."/>
            <person name="Taylor J.M."/>
            <person name="Park R.F."/>
            <person name="Dodds P.N."/>
            <person name="Hirsch C.D."/>
            <person name="Kianian S.F."/>
            <person name="Figueroa M."/>
        </authorList>
    </citation>
    <scope>NUCLEOTIDE SEQUENCE [LARGE SCALE GENOMIC DNA]</scope>
    <source>
        <strain evidence="1">12SD80</strain>
    </source>
</reference>
<evidence type="ECO:0000313" key="2">
    <source>
        <dbReference type="EMBL" id="PLW34337.1"/>
    </source>
</evidence>
<evidence type="ECO:0000313" key="1">
    <source>
        <dbReference type="EMBL" id="PLW05176.1"/>
    </source>
</evidence>
<comment type="caution">
    <text evidence="1">The sequence shown here is derived from an EMBL/GenBank/DDBJ whole genome shotgun (WGS) entry which is preliminary data.</text>
</comment>
<protein>
    <submittedName>
        <fullName evidence="1">Uncharacterized protein</fullName>
    </submittedName>
</protein>
<accession>A0A2N5RW05</accession>
<sequence>MVASEFISDAAIRFKLGRAPPMSNSLGGARPSLNRMAASNINLDAAIRSNFSGSVDRCSTRPVRPVNAGRVPALTGQKRPFEHRCVQPVIGLACPTGLEEHRSNPAKPITG</sequence>
<dbReference type="Proteomes" id="UP000235392">
    <property type="component" value="Unassembled WGS sequence"/>
</dbReference>
<name>A0A2N5RW05_9BASI</name>
<dbReference type="EMBL" id="PGCI01000199">
    <property type="protein sequence ID" value="PLW34337.1"/>
    <property type="molecule type" value="Genomic_DNA"/>
</dbReference>
<organism evidence="1 3">
    <name type="scientific">Puccinia coronata f. sp. avenae</name>
    <dbReference type="NCBI Taxonomy" id="200324"/>
    <lineage>
        <taxon>Eukaryota</taxon>
        <taxon>Fungi</taxon>
        <taxon>Dikarya</taxon>
        <taxon>Basidiomycota</taxon>
        <taxon>Pucciniomycotina</taxon>
        <taxon>Pucciniomycetes</taxon>
        <taxon>Pucciniales</taxon>
        <taxon>Pucciniaceae</taxon>
        <taxon>Puccinia</taxon>
    </lineage>
</organism>
<proteinExistence type="predicted"/>
<gene>
    <name evidence="2" type="ORF">PCASD_10587</name>
    <name evidence="1" type="ORF">PCASD_26076</name>
</gene>
<dbReference type="EMBL" id="PGCI01001384">
    <property type="protein sequence ID" value="PLW05176.1"/>
    <property type="molecule type" value="Genomic_DNA"/>
</dbReference>
<dbReference type="AlphaFoldDB" id="A0A2N5RW05"/>